<dbReference type="PRINTS" id="PR00111">
    <property type="entry name" value="ABHYDROLASE"/>
</dbReference>
<dbReference type="PANTHER" id="PTHR43798">
    <property type="entry name" value="MONOACYLGLYCEROL LIPASE"/>
    <property type="match status" value="1"/>
</dbReference>
<dbReference type="GO" id="GO:0016020">
    <property type="term" value="C:membrane"/>
    <property type="evidence" value="ECO:0007669"/>
    <property type="project" value="TreeGrafter"/>
</dbReference>
<dbReference type="InterPro" id="IPR000073">
    <property type="entry name" value="AB_hydrolase_1"/>
</dbReference>
<dbReference type="Pfam" id="PF00561">
    <property type="entry name" value="Abhydrolase_1"/>
    <property type="match status" value="1"/>
</dbReference>
<dbReference type="InterPro" id="IPR050266">
    <property type="entry name" value="AB_hydrolase_sf"/>
</dbReference>
<keyword evidence="2 4" id="KW-0378">Hydrolase</keyword>
<dbReference type="AlphaFoldDB" id="A0A7X2MZL4"/>
<dbReference type="GO" id="GO:0004177">
    <property type="term" value="F:aminopeptidase activity"/>
    <property type="evidence" value="ECO:0007669"/>
    <property type="project" value="UniProtKB-EC"/>
</dbReference>
<protein>
    <submittedName>
        <fullName evidence="4">Alpha/beta hydrolase</fullName>
    </submittedName>
</protein>
<keyword evidence="5" id="KW-1185">Reference proteome</keyword>
<dbReference type="EMBL" id="VULX01000020">
    <property type="protein sequence ID" value="MSR92004.1"/>
    <property type="molecule type" value="Genomic_DNA"/>
</dbReference>
<sequence length="286" mass="33033">MGCYIRVDDDVKVYVEDMNPEGSETVVFLHGWPGSHELFEYQYDYFIKKGYRCIGIDQRGFGKSDKPTEGYDYNTLSDDLKAVVDILGLDGFTLLGHSTGGAIAARYMARHKGCGVKKLILCAAAVPSLIKRPYFRYGIDRNVVENIIKQTYNDRPLMLNDFGEIFFYKKPSPYFLKWFMHLGFEASGWATAQIAETWLGEEDLFGDIKRIYVPTLILHGIYDKVCLFALAKYQHKEIKNSILIRFNNSGHAVFYDQKEKFNKTVEYFIENDNCVNKKNTLMIKKY</sequence>
<organism evidence="4 5">
    <name type="scientific">Inconstantimicrobium porci</name>
    <dbReference type="NCBI Taxonomy" id="2652291"/>
    <lineage>
        <taxon>Bacteria</taxon>
        <taxon>Bacillati</taxon>
        <taxon>Bacillota</taxon>
        <taxon>Clostridia</taxon>
        <taxon>Eubacteriales</taxon>
        <taxon>Clostridiaceae</taxon>
        <taxon>Inconstantimicrobium</taxon>
    </lineage>
</organism>
<dbReference type="PANTHER" id="PTHR43798:SF31">
    <property type="entry name" value="AB HYDROLASE SUPERFAMILY PROTEIN YCLE"/>
    <property type="match status" value="1"/>
</dbReference>
<dbReference type="GO" id="GO:0006508">
    <property type="term" value="P:proteolysis"/>
    <property type="evidence" value="ECO:0007669"/>
    <property type="project" value="InterPro"/>
</dbReference>
<gene>
    <name evidence="4" type="ORF">FYJ33_11515</name>
</gene>
<feature type="domain" description="AB hydrolase-1" evidence="3">
    <location>
        <begin position="25"/>
        <end position="124"/>
    </location>
</feature>
<evidence type="ECO:0000313" key="5">
    <source>
        <dbReference type="Proteomes" id="UP000460287"/>
    </source>
</evidence>
<evidence type="ECO:0000256" key="1">
    <source>
        <dbReference type="ARBA" id="ARBA00010088"/>
    </source>
</evidence>
<proteinExistence type="inferred from homology"/>
<dbReference type="SUPFAM" id="SSF53474">
    <property type="entry name" value="alpha/beta-Hydrolases"/>
    <property type="match status" value="1"/>
</dbReference>
<accession>A0A7X2MZL4</accession>
<comment type="caution">
    <text evidence="4">The sequence shown here is derived from an EMBL/GenBank/DDBJ whole genome shotgun (WGS) entry which is preliminary data.</text>
</comment>
<evidence type="ECO:0000313" key="4">
    <source>
        <dbReference type="EMBL" id="MSR92004.1"/>
    </source>
</evidence>
<evidence type="ECO:0000259" key="3">
    <source>
        <dbReference type="Pfam" id="PF00561"/>
    </source>
</evidence>
<dbReference type="Proteomes" id="UP000460287">
    <property type="component" value="Unassembled WGS sequence"/>
</dbReference>
<dbReference type="RefSeq" id="WP_154531903.1">
    <property type="nucleotide sequence ID" value="NZ_VULX01000020.1"/>
</dbReference>
<evidence type="ECO:0000256" key="2">
    <source>
        <dbReference type="ARBA" id="ARBA00022801"/>
    </source>
</evidence>
<reference evidence="4 5" key="1">
    <citation type="submission" date="2019-08" db="EMBL/GenBank/DDBJ databases">
        <title>In-depth cultivation of the pig gut microbiome towards novel bacterial diversity and tailored functional studies.</title>
        <authorList>
            <person name="Wylensek D."/>
            <person name="Hitch T.C.A."/>
            <person name="Clavel T."/>
        </authorList>
    </citation>
    <scope>NUCLEOTIDE SEQUENCE [LARGE SCALE GENOMIC DNA]</scope>
    <source>
        <strain evidence="4 5">WCA-383-APC-5B</strain>
    </source>
</reference>
<dbReference type="InterPro" id="IPR002410">
    <property type="entry name" value="Peptidase_S33"/>
</dbReference>
<dbReference type="Gene3D" id="3.40.50.1820">
    <property type="entry name" value="alpha/beta hydrolase"/>
    <property type="match status" value="1"/>
</dbReference>
<dbReference type="InterPro" id="IPR029058">
    <property type="entry name" value="AB_hydrolase_fold"/>
</dbReference>
<dbReference type="PRINTS" id="PR00793">
    <property type="entry name" value="PROAMNOPTASE"/>
</dbReference>
<comment type="similarity">
    <text evidence="1">Belongs to the peptidase S33 family.</text>
</comment>
<name>A0A7X2MZL4_9CLOT</name>